<keyword evidence="1" id="KW-1133">Transmembrane helix</keyword>
<dbReference type="InterPro" id="IPR002798">
    <property type="entry name" value="SpoIIM-like"/>
</dbReference>
<dbReference type="PANTHER" id="PTHR35337:SF1">
    <property type="entry name" value="SLR1478 PROTEIN"/>
    <property type="match status" value="1"/>
</dbReference>
<name>A0AA46AGN6_9BACL</name>
<dbReference type="AlphaFoldDB" id="A0AA46AGN6"/>
<feature type="transmembrane region" description="Helical" evidence="1">
    <location>
        <begin position="126"/>
        <end position="148"/>
    </location>
</feature>
<dbReference type="RefSeq" id="WP_102991349.1">
    <property type="nucleotide sequence ID" value="NZ_FXTU01000007.1"/>
</dbReference>
<protein>
    <submittedName>
        <fullName evidence="2">Stage II sporulation protein M</fullName>
    </submittedName>
</protein>
<dbReference type="Pfam" id="PF01944">
    <property type="entry name" value="SpoIIM"/>
    <property type="match status" value="1"/>
</dbReference>
<feature type="transmembrane region" description="Helical" evidence="1">
    <location>
        <begin position="85"/>
        <end position="106"/>
    </location>
</feature>
<reference evidence="2" key="1">
    <citation type="submission" date="2017-05" db="EMBL/GenBank/DDBJ databases">
        <authorList>
            <person name="Varghese N."/>
            <person name="Submissions S."/>
        </authorList>
    </citation>
    <scope>NUCLEOTIDE SEQUENCE</scope>
    <source>
        <strain evidence="2">DSM 45262</strain>
    </source>
</reference>
<accession>A0AA46AGN6</accession>
<feature type="transmembrane region" description="Helical" evidence="1">
    <location>
        <begin position="12"/>
        <end position="31"/>
    </location>
</feature>
<feature type="transmembrane region" description="Helical" evidence="1">
    <location>
        <begin position="180"/>
        <end position="200"/>
    </location>
</feature>
<sequence length="204" mass="21912">MRMWLAAIREESRYLGIAAVVFITSTIAGFANGDAILESMKQMGIMDQLEQVMGSISKEPTFANAFSIIFLNNLLASLKMIAFGLLLGIIPFMAMLTNGMVLGVVLDAAAKSSGQHPLAIFVGKVLPHGVLELPAIILAAAIGIRLGMAGWRRFLAMLVPGRREVSIQEWKGIRARLPRLILIIALLLAVAAVVESSLIVSGMQ</sequence>
<gene>
    <name evidence="2" type="ORF">SAMN06265361_1073</name>
</gene>
<evidence type="ECO:0000256" key="1">
    <source>
        <dbReference type="SAM" id="Phobius"/>
    </source>
</evidence>
<evidence type="ECO:0000313" key="3">
    <source>
        <dbReference type="Proteomes" id="UP001157946"/>
    </source>
</evidence>
<keyword evidence="1" id="KW-0472">Membrane</keyword>
<dbReference type="EMBL" id="FXTU01000007">
    <property type="protein sequence ID" value="SMP30077.1"/>
    <property type="molecule type" value="Genomic_DNA"/>
</dbReference>
<proteinExistence type="predicted"/>
<dbReference type="Proteomes" id="UP001157946">
    <property type="component" value="Unassembled WGS sequence"/>
</dbReference>
<comment type="caution">
    <text evidence="2">The sequence shown here is derived from an EMBL/GenBank/DDBJ whole genome shotgun (WGS) entry which is preliminary data.</text>
</comment>
<organism evidence="2 3">
    <name type="scientific">Laceyella tengchongensis</name>
    <dbReference type="NCBI Taxonomy" id="574699"/>
    <lineage>
        <taxon>Bacteria</taxon>
        <taxon>Bacillati</taxon>
        <taxon>Bacillota</taxon>
        <taxon>Bacilli</taxon>
        <taxon>Bacillales</taxon>
        <taxon>Thermoactinomycetaceae</taxon>
        <taxon>Laceyella</taxon>
    </lineage>
</organism>
<dbReference type="PANTHER" id="PTHR35337">
    <property type="entry name" value="SLR1478 PROTEIN"/>
    <property type="match status" value="1"/>
</dbReference>
<keyword evidence="1" id="KW-0812">Transmembrane</keyword>
<evidence type="ECO:0000313" key="2">
    <source>
        <dbReference type="EMBL" id="SMP30077.1"/>
    </source>
</evidence>
<keyword evidence="3" id="KW-1185">Reference proteome</keyword>